<keyword evidence="5 7" id="KW-0472">Membrane</keyword>
<organism evidence="8 9">
    <name type="scientific">Petromyzon marinus</name>
    <name type="common">Sea lamprey</name>
    <dbReference type="NCBI Taxonomy" id="7757"/>
    <lineage>
        <taxon>Eukaryota</taxon>
        <taxon>Metazoa</taxon>
        <taxon>Chordata</taxon>
        <taxon>Craniata</taxon>
        <taxon>Vertebrata</taxon>
        <taxon>Cyclostomata</taxon>
        <taxon>Hyperoartia</taxon>
        <taxon>Petromyzontiformes</taxon>
        <taxon>Petromyzontidae</taxon>
        <taxon>Petromyzon</taxon>
    </lineage>
</organism>
<name>A0AAJ7XAP2_PETMA</name>
<evidence type="ECO:0000313" key="8">
    <source>
        <dbReference type="Proteomes" id="UP001318040"/>
    </source>
</evidence>
<dbReference type="GO" id="GO:0072675">
    <property type="term" value="P:osteoclast fusion"/>
    <property type="evidence" value="ECO:0007669"/>
    <property type="project" value="TreeGrafter"/>
</dbReference>
<dbReference type="GO" id="GO:0016020">
    <property type="term" value="C:membrane"/>
    <property type="evidence" value="ECO:0007669"/>
    <property type="project" value="UniProtKB-SubCell"/>
</dbReference>
<dbReference type="CTD" id="6988"/>
<dbReference type="Pfam" id="PF15128">
    <property type="entry name" value="T_cell_tran_alt"/>
    <property type="match status" value="1"/>
</dbReference>
<feature type="region of interest" description="Disordered" evidence="6">
    <location>
        <begin position="75"/>
        <end position="100"/>
    </location>
</feature>
<feature type="compositionally biased region" description="Basic and acidic residues" evidence="6">
    <location>
        <begin position="88"/>
        <end position="100"/>
    </location>
</feature>
<reference evidence="9" key="1">
    <citation type="submission" date="2025-08" db="UniProtKB">
        <authorList>
            <consortium name="RefSeq"/>
        </authorList>
    </citation>
    <scope>IDENTIFICATION</scope>
    <source>
        <tissue evidence="9">Sperm</tissue>
    </source>
</reference>
<evidence type="ECO:0000256" key="2">
    <source>
        <dbReference type="ARBA" id="ARBA00007537"/>
    </source>
</evidence>
<dbReference type="PANTHER" id="PTHR32267:SF2">
    <property type="entry name" value="T-CELL LEUKEMIA TRANSLOCATION-ALTERED GENE PROTEIN"/>
    <property type="match status" value="1"/>
</dbReference>
<proteinExistence type="inferred from homology"/>
<evidence type="ECO:0000256" key="4">
    <source>
        <dbReference type="ARBA" id="ARBA00022989"/>
    </source>
</evidence>
<keyword evidence="3 7" id="KW-0812">Transmembrane</keyword>
<evidence type="ECO:0000256" key="3">
    <source>
        <dbReference type="ARBA" id="ARBA00022692"/>
    </source>
</evidence>
<evidence type="ECO:0000256" key="1">
    <source>
        <dbReference type="ARBA" id="ARBA00004370"/>
    </source>
</evidence>
<dbReference type="KEGG" id="pmrn:116952207"/>
<keyword evidence="8" id="KW-1185">Reference proteome</keyword>
<dbReference type="AlphaFoldDB" id="A0AAJ7XAP2"/>
<evidence type="ECO:0000256" key="5">
    <source>
        <dbReference type="ARBA" id="ARBA00023136"/>
    </source>
</evidence>
<dbReference type="GeneID" id="116952207"/>
<keyword evidence="4 7" id="KW-1133">Transmembrane helix</keyword>
<dbReference type="InterPro" id="IPR016560">
    <property type="entry name" value="TCTA"/>
</dbReference>
<gene>
    <name evidence="9" type="primary">TCTA</name>
</gene>
<evidence type="ECO:0000256" key="7">
    <source>
        <dbReference type="SAM" id="Phobius"/>
    </source>
</evidence>
<dbReference type="PANTHER" id="PTHR32267">
    <property type="entry name" value="T-CELL LEUKEMIA TRANSLOCATION-ALTERED GENE PROTEIN"/>
    <property type="match status" value="1"/>
</dbReference>
<comment type="subcellular location">
    <subcellularLocation>
        <location evidence="1">Membrane</location>
    </subcellularLocation>
</comment>
<evidence type="ECO:0000256" key="6">
    <source>
        <dbReference type="SAM" id="MobiDB-lite"/>
    </source>
</evidence>
<dbReference type="Proteomes" id="UP001318040">
    <property type="component" value="Chromosome 46"/>
</dbReference>
<accession>A0AAJ7XAP2</accession>
<feature type="transmembrane region" description="Helical" evidence="7">
    <location>
        <begin position="36"/>
        <end position="59"/>
    </location>
</feature>
<evidence type="ECO:0000313" key="9">
    <source>
        <dbReference type="RefSeq" id="XP_032827227.1"/>
    </source>
</evidence>
<dbReference type="RefSeq" id="XP_032827227.1">
    <property type="nucleotide sequence ID" value="XM_032971336.1"/>
</dbReference>
<sequence>MERLLEVDALRSAAEFASEFAADFAESWLANEQQALLFKVAAAWLLLSLVLINVAWWYYGPTIYDMERAQGSVPDPLVPDGQTTNDWLRAENNERRMHRD</sequence>
<protein>
    <submittedName>
        <fullName evidence="9">T-cell leukemia translocation-altered gene protein</fullName>
    </submittedName>
</protein>
<comment type="similarity">
    <text evidence="2">Belongs to the TCTA family.</text>
</comment>